<feature type="compositionally biased region" description="Polar residues" evidence="1">
    <location>
        <begin position="250"/>
        <end position="269"/>
    </location>
</feature>
<keyword evidence="2" id="KW-0812">Transmembrane</keyword>
<feature type="compositionally biased region" description="Polar residues" evidence="1">
    <location>
        <begin position="18"/>
        <end position="33"/>
    </location>
</feature>
<keyword evidence="2" id="KW-0472">Membrane</keyword>
<organism evidence="3 4">
    <name type="scientific">Corynebacterium parakroppenstedtii</name>
    <dbReference type="NCBI Taxonomy" id="2828363"/>
    <lineage>
        <taxon>Bacteria</taxon>
        <taxon>Bacillati</taxon>
        <taxon>Actinomycetota</taxon>
        <taxon>Actinomycetes</taxon>
        <taxon>Mycobacteriales</taxon>
        <taxon>Corynebacteriaceae</taxon>
        <taxon>Corynebacterium</taxon>
    </lineage>
</organism>
<evidence type="ECO:0000256" key="2">
    <source>
        <dbReference type="SAM" id="Phobius"/>
    </source>
</evidence>
<feature type="compositionally biased region" description="Basic residues" evidence="1">
    <location>
        <begin position="1"/>
        <end position="10"/>
    </location>
</feature>
<proteinExistence type="predicted"/>
<evidence type="ECO:0000256" key="1">
    <source>
        <dbReference type="SAM" id="MobiDB-lite"/>
    </source>
</evidence>
<evidence type="ECO:0000313" key="4">
    <source>
        <dbReference type="Proteomes" id="UP001200604"/>
    </source>
</evidence>
<name>A0ABS9HLR1_9CORY</name>
<feature type="compositionally biased region" description="Basic and acidic residues" evidence="1">
    <location>
        <begin position="284"/>
        <end position="294"/>
    </location>
</feature>
<dbReference type="GeneID" id="92726832"/>
<dbReference type="EMBL" id="JAKJKU010000003">
    <property type="protein sequence ID" value="MCF6774171.1"/>
    <property type="molecule type" value="Genomic_DNA"/>
</dbReference>
<feature type="compositionally biased region" description="Low complexity" evidence="1">
    <location>
        <begin position="130"/>
        <end position="151"/>
    </location>
</feature>
<feature type="compositionally biased region" description="Polar residues" evidence="1">
    <location>
        <begin position="75"/>
        <end position="86"/>
    </location>
</feature>
<dbReference type="RefSeq" id="WP_052722449.1">
    <property type="nucleotide sequence ID" value="NZ_JAFFSY010000002.1"/>
</dbReference>
<dbReference type="Proteomes" id="UP001200604">
    <property type="component" value="Unassembled WGS sequence"/>
</dbReference>
<accession>A0ABS9HLR1</accession>
<feature type="compositionally biased region" description="Basic and acidic residues" evidence="1">
    <location>
        <begin position="182"/>
        <end position="191"/>
    </location>
</feature>
<evidence type="ECO:0000313" key="3">
    <source>
        <dbReference type="EMBL" id="MCF6774171.1"/>
    </source>
</evidence>
<reference evidence="3 4" key="1">
    <citation type="submission" date="2022-01" db="EMBL/GenBank/DDBJ databases">
        <title>Identification and Characterization of Corynebacterium sp.</title>
        <authorList>
            <person name="Luo Q."/>
            <person name="Qu P."/>
            <person name="Chen Q."/>
        </authorList>
    </citation>
    <scope>NUCLEOTIDE SEQUENCE [LARGE SCALE GENOMIC DNA]</scope>
    <source>
        <strain evidence="3 4">MC-12</strain>
    </source>
</reference>
<keyword evidence="4" id="KW-1185">Reference proteome</keyword>
<sequence>MGRHANKHARSARDESSQRWFTNRIEQADSASRNDAGEGEGQKNSRRYSAHQSTSRGGKQVTVAELLARGRQGSEAPSTSSTTRTSGKQDADARGSQKTQGSKPAPHTPRTLSPEELGAPQRYIPERARSASTTRSVSTRPSPTKSPTSTKNPAATKRPAATTESDKRAPTPPGPKKPAPSKKPDTSDSRVSRRPSGSRPAKSSVPVGPSKRRRRHSVVTASIGVGVIACALFGGTFAAWQSGVLGVPGSSDSHNTASNTANDQNTQETGHGGDGNKQGGSTHHQGDGEPKGDQEVRLSTIKNRPTTAPLPDDAIPANAAAIQDDEAGQLNLAYTGSDSTPAAFAVATRRVFAQQYVKTLNTNMTVDVKSPVSGRNIAMNCRDNGGFVTCEGPDDERVYIQ</sequence>
<feature type="region of interest" description="Disordered" evidence="1">
    <location>
        <begin position="1"/>
        <end position="216"/>
    </location>
</feature>
<protein>
    <submittedName>
        <fullName evidence="3">Uncharacterized protein</fullName>
    </submittedName>
</protein>
<keyword evidence="2" id="KW-1133">Transmembrane helix</keyword>
<gene>
    <name evidence="3" type="ORF">L3H44_07070</name>
</gene>
<feature type="transmembrane region" description="Helical" evidence="2">
    <location>
        <begin position="218"/>
        <end position="240"/>
    </location>
</feature>
<comment type="caution">
    <text evidence="3">The sequence shown here is derived from an EMBL/GenBank/DDBJ whole genome shotgun (WGS) entry which is preliminary data.</text>
</comment>
<feature type="region of interest" description="Disordered" evidence="1">
    <location>
        <begin position="248"/>
        <end position="294"/>
    </location>
</feature>